<dbReference type="PRINTS" id="PR00046">
    <property type="entry name" value="SIGMA70FCT"/>
</dbReference>
<comment type="caution">
    <text evidence="6">The sequence shown here is derived from an EMBL/GenBank/DDBJ whole genome shotgun (WGS) entry which is preliminary data.</text>
</comment>
<dbReference type="AlphaFoldDB" id="A0A2S9XB12"/>
<dbReference type="Gene3D" id="1.10.10.10">
    <property type="entry name" value="Winged helix-like DNA-binding domain superfamily/Winged helix DNA-binding domain"/>
    <property type="match status" value="2"/>
</dbReference>
<protein>
    <submittedName>
        <fullName evidence="6">RNA polymerase principal sigma factor HrdA</fullName>
    </submittedName>
</protein>
<dbReference type="SUPFAM" id="SSF88659">
    <property type="entry name" value="Sigma3 and sigma4 domains of RNA polymerase sigma factors"/>
    <property type="match status" value="1"/>
</dbReference>
<keyword evidence="7" id="KW-1185">Reference proteome</keyword>
<proteinExistence type="predicted"/>
<dbReference type="PANTHER" id="PTHR30603">
    <property type="entry name" value="RNA POLYMERASE SIGMA FACTOR RPO"/>
    <property type="match status" value="1"/>
</dbReference>
<dbReference type="Gene3D" id="1.20.120.1810">
    <property type="match status" value="1"/>
</dbReference>
<sequence length="440" mass="49989">MTGSTSVSLRAFALAVKAGDSEYYQRPRAMTSSSQQAIARVLATRGFAWVGESALPNAVEGIPLLGDEGEQVGFVARPEDTQSDRYSMLDAIVPLESADRTRLFEVLEQSEFELIHRLLTTVDAQQEQWLLEADARIDSNHSTTLEEADLPGLSRRERAEISMRVARSVLAGEIDFGLEVRAMLDRILELRRRLFADSLRFVVSLVVRYGKRMDFTTGVLRGALGLDTAIDRFEPERRLQFSTYAGWWIRQSITRSSMDYAAALRIPVHASEEVSRFWRVQQELWAQRGSRPSDEEVRERASIKYSIERLGSYRRRARAAYLARGSQLGPAETILDDDVPSPMEGNPASGWVRGALDHLLAQIEDYERRRPSDGRWSAIVTRRVLRTQVEKSTLRELGEEFGVSRERIRQLEVTLLSFLSRRLFGEAEALPPWAWRAPDE</sequence>
<feature type="domain" description="RNA polymerase sigma-70" evidence="5">
    <location>
        <begin position="393"/>
        <end position="419"/>
    </location>
</feature>
<dbReference type="Pfam" id="PF04545">
    <property type="entry name" value="Sigma70_r4"/>
    <property type="match status" value="1"/>
</dbReference>
<evidence type="ECO:0000313" key="6">
    <source>
        <dbReference type="EMBL" id="PRP89891.1"/>
    </source>
</evidence>
<keyword evidence="2" id="KW-0731">Sigma factor</keyword>
<organism evidence="6 7">
    <name type="scientific">Enhygromyxa salina</name>
    <dbReference type="NCBI Taxonomy" id="215803"/>
    <lineage>
        <taxon>Bacteria</taxon>
        <taxon>Pseudomonadati</taxon>
        <taxon>Myxococcota</taxon>
        <taxon>Polyangia</taxon>
        <taxon>Nannocystales</taxon>
        <taxon>Nannocystaceae</taxon>
        <taxon>Enhygromyxa</taxon>
    </lineage>
</organism>
<dbReference type="OrthoDB" id="9818472at2"/>
<dbReference type="InterPro" id="IPR013324">
    <property type="entry name" value="RNA_pol_sigma_r3/r4-like"/>
</dbReference>
<dbReference type="InterPro" id="IPR000943">
    <property type="entry name" value="RNA_pol_sigma70"/>
</dbReference>
<evidence type="ECO:0000256" key="3">
    <source>
        <dbReference type="ARBA" id="ARBA00023125"/>
    </source>
</evidence>
<evidence type="ECO:0000256" key="1">
    <source>
        <dbReference type="ARBA" id="ARBA00023015"/>
    </source>
</evidence>
<dbReference type="GO" id="GO:0016987">
    <property type="term" value="F:sigma factor activity"/>
    <property type="evidence" value="ECO:0007669"/>
    <property type="project" value="UniProtKB-KW"/>
</dbReference>
<gene>
    <name evidence="6" type="primary">hrdA</name>
    <name evidence="6" type="ORF">ENSA5_69980</name>
</gene>
<dbReference type="GO" id="GO:0003677">
    <property type="term" value="F:DNA binding"/>
    <property type="evidence" value="ECO:0007669"/>
    <property type="project" value="UniProtKB-KW"/>
</dbReference>
<reference evidence="6 7" key="1">
    <citation type="submission" date="2018-03" db="EMBL/GenBank/DDBJ databases">
        <title>Draft Genome Sequences of the Obligatory Marine Myxobacteria Enhygromyxa salina SWB005.</title>
        <authorList>
            <person name="Poehlein A."/>
            <person name="Moghaddam J.A."/>
            <person name="Harms H."/>
            <person name="Alanjari M."/>
            <person name="Koenig G.M."/>
            <person name="Daniel R."/>
            <person name="Schaeberle T.F."/>
        </authorList>
    </citation>
    <scope>NUCLEOTIDE SEQUENCE [LARGE SCALE GENOMIC DNA]</scope>
    <source>
        <strain evidence="6 7">SWB005</strain>
    </source>
</reference>
<dbReference type="InterPro" id="IPR007630">
    <property type="entry name" value="RNA_pol_sigma70_r4"/>
</dbReference>
<dbReference type="PANTHER" id="PTHR30603:SF47">
    <property type="entry name" value="RNA POLYMERASE SIGMA FACTOR SIGD, CHLOROPLASTIC"/>
    <property type="match status" value="1"/>
</dbReference>
<dbReference type="InterPro" id="IPR014284">
    <property type="entry name" value="RNA_pol_sigma-70_dom"/>
</dbReference>
<evidence type="ECO:0000256" key="4">
    <source>
        <dbReference type="ARBA" id="ARBA00023163"/>
    </source>
</evidence>
<accession>A0A2S9XB12</accession>
<evidence type="ECO:0000256" key="2">
    <source>
        <dbReference type="ARBA" id="ARBA00023082"/>
    </source>
</evidence>
<dbReference type="InterPro" id="IPR036388">
    <property type="entry name" value="WH-like_DNA-bd_sf"/>
</dbReference>
<evidence type="ECO:0000313" key="7">
    <source>
        <dbReference type="Proteomes" id="UP000237968"/>
    </source>
</evidence>
<evidence type="ECO:0000259" key="5">
    <source>
        <dbReference type="PROSITE" id="PS00716"/>
    </source>
</evidence>
<dbReference type="Proteomes" id="UP000237968">
    <property type="component" value="Unassembled WGS sequence"/>
</dbReference>
<dbReference type="SUPFAM" id="SSF88946">
    <property type="entry name" value="Sigma2 domain of RNA polymerase sigma factors"/>
    <property type="match status" value="1"/>
</dbReference>
<dbReference type="GO" id="GO:0006352">
    <property type="term" value="P:DNA-templated transcription initiation"/>
    <property type="evidence" value="ECO:0007669"/>
    <property type="project" value="InterPro"/>
</dbReference>
<dbReference type="PROSITE" id="PS00716">
    <property type="entry name" value="SIGMA70_2"/>
    <property type="match status" value="1"/>
</dbReference>
<keyword evidence="4" id="KW-0804">Transcription</keyword>
<dbReference type="NCBIfam" id="TIGR02937">
    <property type="entry name" value="sigma70-ECF"/>
    <property type="match status" value="1"/>
</dbReference>
<keyword evidence="1" id="KW-0805">Transcription regulation</keyword>
<dbReference type="InterPro" id="IPR050239">
    <property type="entry name" value="Sigma-70_RNA_pol_init_factors"/>
</dbReference>
<keyword evidence="3" id="KW-0238">DNA-binding</keyword>
<dbReference type="EMBL" id="PVNK01000311">
    <property type="protein sequence ID" value="PRP89891.1"/>
    <property type="molecule type" value="Genomic_DNA"/>
</dbReference>
<dbReference type="InterPro" id="IPR013325">
    <property type="entry name" value="RNA_pol_sigma_r2"/>
</dbReference>
<name>A0A2S9XB12_9BACT</name>